<keyword evidence="2" id="KW-1185">Reference proteome</keyword>
<name>A0AC61QP39_9BACT</name>
<organism evidence="1 2">
    <name type="scientific">Palleniella muris</name>
    <dbReference type="NCBI Taxonomy" id="3038145"/>
    <lineage>
        <taxon>Bacteria</taxon>
        <taxon>Pseudomonadati</taxon>
        <taxon>Bacteroidota</taxon>
        <taxon>Bacteroidia</taxon>
        <taxon>Bacteroidales</taxon>
        <taxon>Prevotellaceae</taxon>
        <taxon>Palleniella</taxon>
    </lineage>
</organism>
<evidence type="ECO:0000313" key="2">
    <source>
        <dbReference type="Proteomes" id="UP000308886"/>
    </source>
</evidence>
<reference evidence="1" key="1">
    <citation type="submission" date="2019-04" db="EMBL/GenBank/DDBJ databases">
        <title>Microbes associate with the intestines of laboratory mice.</title>
        <authorList>
            <person name="Navarre W."/>
            <person name="Wong E."/>
            <person name="Huang K."/>
            <person name="Tropini C."/>
            <person name="Ng K."/>
            <person name="Yu B."/>
        </authorList>
    </citation>
    <scope>NUCLEOTIDE SEQUENCE</scope>
    <source>
        <strain evidence="1">NM73_A23</strain>
    </source>
</reference>
<sequence length="575" mass="64328">MHPAPDHTLVKVKPTGKYLILPVEENREDSRIDVLVNGEKVTTLFVRLAENNVDYSVPFDLSPYAGKGEILLSIISPVNNREHSRQATEILCWNEMSVSDSFDTSNKEKYRPTYHHTPLYGWMNDPNGMFYKDGAWHLYYQHNPYGSKWQNMTWGHSSSTDLVHWTHHPEAIRPDGLGTIFSGNSVIDHDNTAGFGAGEVITLYTSCDKSQVQSLAHSSDNGMTFTKYPGNPVIVTPNEARDPNIFRNSGINKWNLVLAGAMDHEMHIFSSPDLKEWTYESSFGKGYGAQDGVWECPDLFQLDVPGTNEKKWVLLCNLNPGGKFGGSATQYFIGEFDGKKFTSDYAPEDTLWMDFGKDHYATVTWSDAPEGRRTAIGWMSNWQYANEVPTKQFRSANTLPRDLSLFHSPEGKLLLASKPAKELADMRGEARSYGRFSVSQKGRTFRLPDGKGMEIVMDYSLNAKSDVSLTLSNANGDKVIMTIDAKDMTFTMDRTKSGEVSFSRHFPAVTVAPLSKDAPAGTIRIFIDSSSIEAFDSEGRFAMTNLVFPTQPYSTITVKGKGKGKIKKLNAYKIK</sequence>
<protein>
    <submittedName>
        <fullName evidence="1">DUF4980 domain-containing protein</fullName>
    </submittedName>
</protein>
<comment type="caution">
    <text evidence="1">The sequence shown here is derived from an EMBL/GenBank/DDBJ whole genome shotgun (WGS) entry which is preliminary data.</text>
</comment>
<accession>A0AC61QP39</accession>
<evidence type="ECO:0000313" key="1">
    <source>
        <dbReference type="EMBL" id="TGX81509.1"/>
    </source>
</evidence>
<gene>
    <name evidence="1" type="ORF">E5358_09960</name>
</gene>
<dbReference type="EMBL" id="SRZC01000016">
    <property type="protein sequence ID" value="TGX81509.1"/>
    <property type="molecule type" value="Genomic_DNA"/>
</dbReference>
<proteinExistence type="predicted"/>
<dbReference type="Proteomes" id="UP000308886">
    <property type="component" value="Unassembled WGS sequence"/>
</dbReference>